<dbReference type="Gene3D" id="2.30.30.30">
    <property type="match status" value="1"/>
</dbReference>
<dbReference type="GO" id="GO:0005840">
    <property type="term" value="C:ribosome"/>
    <property type="evidence" value="ECO:0007669"/>
    <property type="project" value="UniProtKB-KW"/>
</dbReference>
<evidence type="ECO:0000256" key="2">
    <source>
        <dbReference type="ARBA" id="ARBA00022980"/>
    </source>
</evidence>
<comment type="subunit">
    <text evidence="5">Part of the 50S ribosomal subunit.</text>
</comment>
<keyword evidence="3 5" id="KW-0687">Ribonucleoprotein</keyword>
<accession>A0A1D9E090</accession>
<dbReference type="HAMAP" id="MF_01326_B">
    <property type="entry name" value="Ribosomal_uL24_B"/>
    <property type="match status" value="1"/>
</dbReference>
<feature type="domain" description="Large ribosomal subunit protein uL24 C-terminal" evidence="6">
    <location>
        <begin position="45"/>
        <end position="119"/>
    </location>
</feature>
<evidence type="ECO:0000256" key="3">
    <source>
        <dbReference type="ARBA" id="ARBA00023274"/>
    </source>
</evidence>
<proteinExistence type="inferred from homology"/>
<dbReference type="Pfam" id="PF17136">
    <property type="entry name" value="ribosomal_L24"/>
    <property type="match status" value="1"/>
</dbReference>
<comment type="function">
    <text evidence="5">One of the proteins that surrounds the polypeptide exit tunnel on the outside of the subunit.</text>
</comment>
<dbReference type="GO" id="GO:1990904">
    <property type="term" value="C:ribonucleoprotein complex"/>
    <property type="evidence" value="ECO:0007669"/>
    <property type="project" value="UniProtKB-KW"/>
</dbReference>
<dbReference type="PANTHER" id="PTHR12903">
    <property type="entry name" value="MITOCHONDRIAL RIBOSOMAL PROTEIN L24"/>
    <property type="match status" value="1"/>
</dbReference>
<dbReference type="InterPro" id="IPR041988">
    <property type="entry name" value="Ribosomal_uL24_KOW"/>
</dbReference>
<dbReference type="Proteomes" id="UP000243784">
    <property type="component" value="Chromosome"/>
</dbReference>
<evidence type="ECO:0000256" key="1">
    <source>
        <dbReference type="ARBA" id="ARBA00010618"/>
    </source>
</evidence>
<dbReference type="AlphaFoldDB" id="A0A1D9E090"/>
<organism evidence="7 8">
    <name type="scientific">Candidatus Rhodoluna planktonica</name>
    <dbReference type="NCBI Taxonomy" id="535712"/>
    <lineage>
        <taxon>Bacteria</taxon>
        <taxon>Bacillati</taxon>
        <taxon>Actinomycetota</taxon>
        <taxon>Actinomycetes</taxon>
        <taxon>Micrococcales</taxon>
        <taxon>Microbacteriaceae</taxon>
        <taxon>Luna cluster</taxon>
        <taxon>Luna-1 subcluster</taxon>
        <taxon>Rhodoluna</taxon>
    </lineage>
</organism>
<dbReference type="NCBIfam" id="TIGR01079">
    <property type="entry name" value="rplX_bact"/>
    <property type="match status" value="1"/>
</dbReference>
<comment type="similarity">
    <text evidence="1 5">Belongs to the universal ribosomal protein uL24 family.</text>
</comment>
<dbReference type="OrthoDB" id="9807419at2"/>
<evidence type="ECO:0000313" key="8">
    <source>
        <dbReference type="Proteomes" id="UP000243784"/>
    </source>
</evidence>
<protein>
    <recommendedName>
        <fullName evidence="4 5">Large ribosomal subunit protein uL24</fullName>
    </recommendedName>
</protein>
<keyword evidence="5" id="KW-0694">RNA-binding</keyword>
<dbReference type="RefSeq" id="WP_070954982.1">
    <property type="nucleotide sequence ID" value="NZ_CP015208.1"/>
</dbReference>
<dbReference type="SUPFAM" id="SSF50104">
    <property type="entry name" value="Translation proteins SH3-like domain"/>
    <property type="match status" value="1"/>
</dbReference>
<name>A0A1D9E090_9MICO</name>
<dbReference type="GO" id="GO:0003735">
    <property type="term" value="F:structural constituent of ribosome"/>
    <property type="evidence" value="ECO:0007669"/>
    <property type="project" value="InterPro"/>
</dbReference>
<dbReference type="GO" id="GO:0006412">
    <property type="term" value="P:translation"/>
    <property type="evidence" value="ECO:0007669"/>
    <property type="project" value="UniProtKB-UniRule"/>
</dbReference>
<evidence type="ECO:0000259" key="6">
    <source>
        <dbReference type="Pfam" id="PF17136"/>
    </source>
</evidence>
<dbReference type="KEGG" id="rpla:A4Z71_05895"/>
<comment type="function">
    <text evidence="5">One of two assembly initiator proteins, it binds directly to the 5'-end of the 23S rRNA, where it nucleates assembly of the 50S subunit.</text>
</comment>
<keyword evidence="2 5" id="KW-0689">Ribosomal protein</keyword>
<dbReference type="EMBL" id="CP015208">
    <property type="protein sequence ID" value="AOY56478.1"/>
    <property type="molecule type" value="Genomic_DNA"/>
</dbReference>
<evidence type="ECO:0000313" key="7">
    <source>
        <dbReference type="EMBL" id="AOY56478.1"/>
    </source>
</evidence>
<dbReference type="GO" id="GO:0019843">
    <property type="term" value="F:rRNA binding"/>
    <property type="evidence" value="ECO:0007669"/>
    <property type="project" value="UniProtKB-UniRule"/>
</dbReference>
<evidence type="ECO:0000256" key="5">
    <source>
        <dbReference type="HAMAP-Rule" id="MF_01326"/>
    </source>
</evidence>
<dbReference type="InterPro" id="IPR014722">
    <property type="entry name" value="Rib_uL2_dom2"/>
</dbReference>
<dbReference type="STRING" id="535712.A4Z71_05895"/>
<dbReference type="InterPro" id="IPR008991">
    <property type="entry name" value="Translation_prot_SH3-like_sf"/>
</dbReference>
<dbReference type="InterPro" id="IPR057264">
    <property type="entry name" value="Ribosomal_uL24_C"/>
</dbReference>
<reference evidence="7 8" key="1">
    <citation type="journal article" date="2016" name="Biochim. Biophys. Acta">
        <title>Photochemical characterization of actinorhodopsin and its functional existence in the natural host.</title>
        <authorList>
            <person name="Nakamura S."/>
            <person name="Kikukawa T."/>
            <person name="Tamogami J."/>
            <person name="Kamiya M."/>
            <person name="Aizawa T."/>
            <person name="Hahn M.W."/>
            <person name="Ihara K."/>
            <person name="Kamo N."/>
            <person name="Demura M."/>
        </authorList>
    </citation>
    <scope>NUCLEOTIDE SEQUENCE [LARGE SCALE GENOMIC DNA]</scope>
    <source>
        <strain evidence="7 8">MWH-Dar1</strain>
    </source>
</reference>
<keyword evidence="8" id="KW-1185">Reference proteome</keyword>
<keyword evidence="5" id="KW-0699">rRNA-binding</keyword>
<dbReference type="InterPro" id="IPR003256">
    <property type="entry name" value="Ribosomal_uL24"/>
</dbReference>
<gene>
    <name evidence="5" type="primary">rplX</name>
    <name evidence="7" type="ORF">A4Z71_05895</name>
</gene>
<sequence length="119" mass="12791">MATIKKGDLVQVITGRKQDKGGDRGKQGTVLAVDREKNRVIVQGVNLVKKHTRVGQTEKGAPTGGIETVEAPIHVSNVALVDPSSKKPTRIGVRFETKTVNGVKKTVRVRVAKKSGKDI</sequence>
<dbReference type="CDD" id="cd06089">
    <property type="entry name" value="KOW_RPL26"/>
    <property type="match status" value="1"/>
</dbReference>
<evidence type="ECO:0000256" key="4">
    <source>
        <dbReference type="ARBA" id="ARBA00035206"/>
    </source>
</evidence>